<evidence type="ECO:0000256" key="1">
    <source>
        <dbReference type="SAM" id="SignalP"/>
    </source>
</evidence>
<dbReference type="Proteomes" id="UP000637002">
    <property type="component" value="Unassembled WGS sequence"/>
</dbReference>
<dbReference type="AlphaFoldDB" id="A0A916UMY8"/>
<sequence>MFGRLLPALVAVVGLGSPAANSFSCPSLAYWRMPLAEGTELIQAERLAKSMVDAAPVIFEGTYVSTKTIKFRGGYIFVSRFSVDRAHKGRIPNHVSVLEAYCMLGDCDIDAGRRSAKAWGATQGGRLNFLIEADPRLPEKLRNAREWPVVGVRSACGLVVDASIAANPPTNCTEEVYCRRRQLAHDALLHELELLNPSTAIPPIAVPQSEP</sequence>
<comment type="caution">
    <text evidence="2">The sequence shown here is derived from an EMBL/GenBank/DDBJ whole genome shotgun (WGS) entry which is preliminary data.</text>
</comment>
<evidence type="ECO:0000313" key="2">
    <source>
        <dbReference type="EMBL" id="GGC79112.1"/>
    </source>
</evidence>
<evidence type="ECO:0000313" key="3">
    <source>
        <dbReference type="Proteomes" id="UP000637002"/>
    </source>
</evidence>
<proteinExistence type="predicted"/>
<gene>
    <name evidence="2" type="ORF">GCM10010994_41550</name>
</gene>
<dbReference type="EMBL" id="BMGG01000007">
    <property type="protein sequence ID" value="GGC79112.1"/>
    <property type="molecule type" value="Genomic_DNA"/>
</dbReference>
<organism evidence="2 3">
    <name type="scientific">Chelatococcus reniformis</name>
    <dbReference type="NCBI Taxonomy" id="1494448"/>
    <lineage>
        <taxon>Bacteria</taxon>
        <taxon>Pseudomonadati</taxon>
        <taxon>Pseudomonadota</taxon>
        <taxon>Alphaproteobacteria</taxon>
        <taxon>Hyphomicrobiales</taxon>
        <taxon>Chelatococcaceae</taxon>
        <taxon>Chelatococcus</taxon>
    </lineage>
</organism>
<keyword evidence="3" id="KW-1185">Reference proteome</keyword>
<keyword evidence="1" id="KW-0732">Signal</keyword>
<feature type="chain" id="PRO_5037272104" description="Lytic transglycosylase" evidence="1">
    <location>
        <begin position="23"/>
        <end position="211"/>
    </location>
</feature>
<feature type="signal peptide" evidence="1">
    <location>
        <begin position="1"/>
        <end position="22"/>
    </location>
</feature>
<reference evidence="2" key="2">
    <citation type="submission" date="2020-09" db="EMBL/GenBank/DDBJ databases">
        <authorList>
            <person name="Sun Q."/>
            <person name="Zhou Y."/>
        </authorList>
    </citation>
    <scope>NUCLEOTIDE SEQUENCE</scope>
    <source>
        <strain evidence="2">CGMCC 1.12919</strain>
    </source>
</reference>
<evidence type="ECO:0008006" key="4">
    <source>
        <dbReference type="Google" id="ProtNLM"/>
    </source>
</evidence>
<reference evidence="2" key="1">
    <citation type="journal article" date="2014" name="Int. J. Syst. Evol. Microbiol.">
        <title>Complete genome sequence of Corynebacterium casei LMG S-19264T (=DSM 44701T), isolated from a smear-ripened cheese.</title>
        <authorList>
            <consortium name="US DOE Joint Genome Institute (JGI-PGF)"/>
            <person name="Walter F."/>
            <person name="Albersmeier A."/>
            <person name="Kalinowski J."/>
            <person name="Ruckert C."/>
        </authorList>
    </citation>
    <scope>NUCLEOTIDE SEQUENCE</scope>
    <source>
        <strain evidence="2">CGMCC 1.12919</strain>
    </source>
</reference>
<protein>
    <recommendedName>
        <fullName evidence="4">Lytic transglycosylase</fullName>
    </recommendedName>
</protein>
<accession>A0A916UMY8</accession>
<name>A0A916UMY8_9HYPH</name>